<evidence type="ECO:0000256" key="1">
    <source>
        <dbReference type="SAM" id="Phobius"/>
    </source>
</evidence>
<reference evidence="2" key="2">
    <citation type="submission" date="2020-09" db="EMBL/GenBank/DDBJ databases">
        <authorList>
            <person name="Sun Q."/>
            <person name="Zhou Y."/>
        </authorList>
    </citation>
    <scope>NUCLEOTIDE SEQUENCE</scope>
    <source>
        <strain evidence="2">CGMCC 1.15763</strain>
    </source>
</reference>
<proteinExistence type="predicted"/>
<evidence type="ECO:0000313" key="3">
    <source>
        <dbReference type="Proteomes" id="UP000633278"/>
    </source>
</evidence>
<keyword evidence="3" id="KW-1185">Reference proteome</keyword>
<name>A0A917MD16_9FLAO</name>
<keyword evidence="1" id="KW-0472">Membrane</keyword>
<comment type="caution">
    <text evidence="2">The sequence shown here is derived from an EMBL/GenBank/DDBJ whole genome shotgun (WGS) entry which is preliminary data.</text>
</comment>
<feature type="transmembrane region" description="Helical" evidence="1">
    <location>
        <begin position="315"/>
        <end position="336"/>
    </location>
</feature>
<protein>
    <recommendedName>
        <fullName evidence="4">Chain length determinant protein</fullName>
    </recommendedName>
</protein>
<accession>A0A917MD16</accession>
<sequence length="346" mass="39127">MSKEKKSKEEDIELGSLLILIGKGFSKVFIFIASIFTGLFHWCILALLFVKMHLKKLLLAAAIGAGIGGVIEIQTTPTYGANLLVQPNFNSARQLYNNIQYYNELVKQKDTVMLSKSFGISNESAASLKKFEIAPVKNENDLLEAYDDLILSVDTLTAKSYSFSQFKNTFTRYDYKVQNIHVMAKQNAVFTKLEKGIVSSVIENDYFKKVKKLNNENLNRTDSLLRKNLTQIDSLRQVYMQVMLEEAKKTTTGTSIDLGGQRKSTKEIELFETNRIINKDLKELAKEKSEKTEVLNIISGFQPVGYVISGIDNNYITLLAGLGAGLMFFVLLMLKLNKYLNNYKQK</sequence>
<dbReference type="EMBL" id="BMJW01000001">
    <property type="protein sequence ID" value="GGG93613.1"/>
    <property type="molecule type" value="Genomic_DNA"/>
</dbReference>
<dbReference type="AlphaFoldDB" id="A0A917MD16"/>
<dbReference type="Proteomes" id="UP000633278">
    <property type="component" value="Unassembled WGS sequence"/>
</dbReference>
<evidence type="ECO:0008006" key="4">
    <source>
        <dbReference type="Google" id="ProtNLM"/>
    </source>
</evidence>
<organism evidence="2 3">
    <name type="scientific">Polaribacter pacificus</name>
    <dbReference type="NCBI Taxonomy" id="1775173"/>
    <lineage>
        <taxon>Bacteria</taxon>
        <taxon>Pseudomonadati</taxon>
        <taxon>Bacteroidota</taxon>
        <taxon>Flavobacteriia</taxon>
        <taxon>Flavobacteriales</taxon>
        <taxon>Flavobacteriaceae</taxon>
    </lineage>
</organism>
<keyword evidence="1" id="KW-0812">Transmembrane</keyword>
<feature type="transmembrane region" description="Helical" evidence="1">
    <location>
        <begin position="57"/>
        <end position="75"/>
    </location>
</feature>
<feature type="transmembrane region" description="Helical" evidence="1">
    <location>
        <begin position="28"/>
        <end position="50"/>
    </location>
</feature>
<keyword evidence="1" id="KW-1133">Transmembrane helix</keyword>
<gene>
    <name evidence="2" type="ORF">GCM10011416_08490</name>
</gene>
<dbReference type="RefSeq" id="WP_188598024.1">
    <property type="nucleotide sequence ID" value="NZ_BMJW01000001.1"/>
</dbReference>
<evidence type="ECO:0000313" key="2">
    <source>
        <dbReference type="EMBL" id="GGG93613.1"/>
    </source>
</evidence>
<reference evidence="2" key="1">
    <citation type="journal article" date="2014" name="Int. J. Syst. Evol. Microbiol.">
        <title>Complete genome sequence of Corynebacterium casei LMG S-19264T (=DSM 44701T), isolated from a smear-ripened cheese.</title>
        <authorList>
            <consortium name="US DOE Joint Genome Institute (JGI-PGF)"/>
            <person name="Walter F."/>
            <person name="Albersmeier A."/>
            <person name="Kalinowski J."/>
            <person name="Ruckert C."/>
        </authorList>
    </citation>
    <scope>NUCLEOTIDE SEQUENCE</scope>
    <source>
        <strain evidence="2">CGMCC 1.15763</strain>
    </source>
</reference>